<gene>
    <name evidence="1" type="ORF">ACFOLG_15305</name>
</gene>
<name>A0ABV7RLN0_9NEIS</name>
<reference evidence="2" key="1">
    <citation type="journal article" date="2019" name="Int. J. Syst. Evol. Microbiol.">
        <title>The Global Catalogue of Microorganisms (GCM) 10K type strain sequencing project: providing services to taxonomists for standard genome sequencing and annotation.</title>
        <authorList>
            <consortium name="The Broad Institute Genomics Platform"/>
            <consortium name="The Broad Institute Genome Sequencing Center for Infectious Disease"/>
            <person name="Wu L."/>
            <person name="Ma J."/>
        </authorList>
    </citation>
    <scope>NUCLEOTIDE SEQUENCE [LARGE SCALE GENOMIC DNA]</scope>
    <source>
        <strain evidence="2">KCTC 42742</strain>
    </source>
</reference>
<evidence type="ECO:0000313" key="1">
    <source>
        <dbReference type="EMBL" id="MFC3533545.1"/>
    </source>
</evidence>
<dbReference type="NCBIfam" id="TIGR02466">
    <property type="entry name" value="TIGR02466 family protein"/>
    <property type="match status" value="1"/>
</dbReference>
<dbReference type="EMBL" id="JBHRXN010000034">
    <property type="protein sequence ID" value="MFC3533545.1"/>
    <property type="molecule type" value="Genomic_DNA"/>
</dbReference>
<dbReference type="InterPro" id="IPR012668">
    <property type="entry name" value="CHP02466"/>
</dbReference>
<dbReference type="Gene3D" id="2.60.120.620">
    <property type="entry name" value="q2cbj1_9rhob like domain"/>
    <property type="match status" value="1"/>
</dbReference>
<proteinExistence type="predicted"/>
<dbReference type="Proteomes" id="UP001595741">
    <property type="component" value="Unassembled WGS sequence"/>
</dbReference>
<dbReference type="Pfam" id="PF13759">
    <property type="entry name" value="2OG-FeII_Oxy_5"/>
    <property type="match status" value="1"/>
</dbReference>
<protein>
    <submittedName>
        <fullName evidence="1">TIGR02466 family protein</fullName>
    </submittedName>
</protein>
<comment type="caution">
    <text evidence="1">The sequence shown here is derived from an EMBL/GenBank/DDBJ whole genome shotgun (WGS) entry which is preliminary data.</text>
</comment>
<organism evidence="1 2">
    <name type="scientific">Vogesella facilis</name>
    <dbReference type="NCBI Taxonomy" id="1655232"/>
    <lineage>
        <taxon>Bacteria</taxon>
        <taxon>Pseudomonadati</taxon>
        <taxon>Pseudomonadota</taxon>
        <taxon>Betaproteobacteria</taxon>
        <taxon>Neisseriales</taxon>
        <taxon>Chromobacteriaceae</taxon>
        <taxon>Vogesella</taxon>
    </lineage>
</organism>
<dbReference type="RefSeq" id="WP_386093365.1">
    <property type="nucleotide sequence ID" value="NZ_JBHRXN010000034.1"/>
</dbReference>
<accession>A0ABV7RLN0</accession>
<keyword evidence="2" id="KW-1185">Reference proteome</keyword>
<evidence type="ECO:0000313" key="2">
    <source>
        <dbReference type="Proteomes" id="UP001595741"/>
    </source>
</evidence>
<sequence length="189" mass="20960">MDLFPTRVWSVGLPHLEAQRPQWIAQIESWRQQTPKPEGRSNRMGWNSAQTLLQEPAFQPLAEAVRAVFDHIFAEMGPPQHRYQLHAWANVHDFGGYNTFHNHAGALLSACYYLKVPAGSGHIVLRDPRPGALLSPWQGTLRPNAGSEISIAPEAGQLVVFPNWLEHGVEAHAANDTRISIPINAVLTG</sequence>